<name>A0ABQ9GCT5_9NEOP</name>
<gene>
    <name evidence="2" type="ORF">PR048_030820</name>
</gene>
<keyword evidence="3" id="KW-1185">Reference proteome</keyword>
<evidence type="ECO:0000313" key="2">
    <source>
        <dbReference type="EMBL" id="KAJ8869248.1"/>
    </source>
</evidence>
<reference evidence="2 3" key="1">
    <citation type="submission" date="2023-02" db="EMBL/GenBank/DDBJ databases">
        <title>LHISI_Scaffold_Assembly.</title>
        <authorList>
            <person name="Stuart O.P."/>
            <person name="Cleave R."/>
            <person name="Magrath M.J.L."/>
            <person name="Mikheyev A.S."/>
        </authorList>
    </citation>
    <scope>NUCLEOTIDE SEQUENCE [LARGE SCALE GENOMIC DNA]</scope>
    <source>
        <strain evidence="2">Daus_M_001</strain>
        <tissue evidence="2">Leg muscle</tissue>
    </source>
</reference>
<feature type="region of interest" description="Disordered" evidence="1">
    <location>
        <begin position="650"/>
        <end position="669"/>
    </location>
</feature>
<sequence>MQDGMHNTSGTIFWRSLTVNPTSLSLSLGGVYLSAAILELVRFTVGPKRSAESLSSDAATLPAHTPPGRSTTRVVCLIQLVADLSPGTRGAAVMRWLDNLLDSRWDRPHIQHVPDDAARRRVFSGISRYPHPFIPTLLHTHFTSPSSALKTSMLRIAQISSLTHILLLEHYRELGKAGLTTTNKRKVTDPFSGENVQRELGKAGLTTTNKRKVTDPFSAENVQRELGKAGLTTTNKRTGADPFSGENVQRELGKAGLTTTNKRKVTDPFSAENVQRELGKAGLTTTNKRTGADPFSGENVQRELGKAGLTTTNKRTGADPFSGENVQRELGKAGLTNTNKRTGADPFSAENVQRELGKAGLTTTNKRKVTDPFSAENVQRELGKAGLTTTNKRKVTDPFSAENVQRELGKAGLTTTNKRKVTDPFSAENVQRELGKAGLTTTNKRTGADPFSGENVQRELGKAGLTTTNKRTGADPFSGENVHRVLGSQPFVGRPSVRRSPVRQLASHPGEPGSVPDGAGFLRDLPPPRPFIPALLHTHLTSPSSALKTSMLRAAQIFSLTHSSNCRPKVAEMNRMDLICASHDKSLYLERKSDRHPIGQMRANNETCSTVGVSGVIWTSGMLVSGNAQTNRCGARVVGPSRKLEVTWNGLQSKHDSGKSNPTRRKQQQ</sequence>
<protein>
    <submittedName>
        <fullName evidence="2">Uncharacterized protein</fullName>
    </submittedName>
</protein>
<evidence type="ECO:0000256" key="1">
    <source>
        <dbReference type="SAM" id="MobiDB-lite"/>
    </source>
</evidence>
<feature type="region of interest" description="Disordered" evidence="1">
    <location>
        <begin position="491"/>
        <end position="526"/>
    </location>
</feature>
<organism evidence="2 3">
    <name type="scientific">Dryococelus australis</name>
    <dbReference type="NCBI Taxonomy" id="614101"/>
    <lineage>
        <taxon>Eukaryota</taxon>
        <taxon>Metazoa</taxon>
        <taxon>Ecdysozoa</taxon>
        <taxon>Arthropoda</taxon>
        <taxon>Hexapoda</taxon>
        <taxon>Insecta</taxon>
        <taxon>Pterygota</taxon>
        <taxon>Neoptera</taxon>
        <taxon>Polyneoptera</taxon>
        <taxon>Phasmatodea</taxon>
        <taxon>Verophasmatodea</taxon>
        <taxon>Anareolatae</taxon>
        <taxon>Phasmatidae</taxon>
        <taxon>Eurycanthinae</taxon>
        <taxon>Dryococelus</taxon>
    </lineage>
</organism>
<accession>A0ABQ9GCT5</accession>
<comment type="caution">
    <text evidence="2">The sequence shown here is derived from an EMBL/GenBank/DDBJ whole genome shotgun (WGS) entry which is preliminary data.</text>
</comment>
<proteinExistence type="predicted"/>
<dbReference type="EMBL" id="JARBHB010000014">
    <property type="protein sequence ID" value="KAJ8869248.1"/>
    <property type="molecule type" value="Genomic_DNA"/>
</dbReference>
<dbReference type="Proteomes" id="UP001159363">
    <property type="component" value="Chromosome 13"/>
</dbReference>
<evidence type="ECO:0000313" key="3">
    <source>
        <dbReference type="Proteomes" id="UP001159363"/>
    </source>
</evidence>